<comment type="subcellular location">
    <subcellularLocation>
        <location evidence="1">Cell membrane</location>
        <topology evidence="1">Multi-pass membrane protein</topology>
    </subcellularLocation>
</comment>
<feature type="transmembrane region" description="Helical" evidence="7">
    <location>
        <begin position="83"/>
        <end position="101"/>
    </location>
</feature>
<feature type="transmembrane region" description="Helical" evidence="7">
    <location>
        <begin position="351"/>
        <end position="371"/>
    </location>
</feature>
<organism evidence="8 9">
    <name type="scientific">Rhodopila globiformis</name>
    <name type="common">Rhodopseudomonas globiformis</name>
    <dbReference type="NCBI Taxonomy" id="1071"/>
    <lineage>
        <taxon>Bacteria</taxon>
        <taxon>Pseudomonadati</taxon>
        <taxon>Pseudomonadota</taxon>
        <taxon>Alphaproteobacteria</taxon>
        <taxon>Acetobacterales</taxon>
        <taxon>Acetobacteraceae</taxon>
        <taxon>Rhodopila</taxon>
    </lineage>
</organism>
<protein>
    <recommendedName>
        <fullName evidence="10">Fusaric acid resistance protein</fullName>
    </recommendedName>
</protein>
<proteinExistence type="predicted"/>
<keyword evidence="9" id="KW-1185">Reference proteome</keyword>
<dbReference type="PANTHER" id="PTHR30509">
    <property type="entry name" value="P-HYDROXYBENZOIC ACID EFFLUX PUMP SUBUNIT-RELATED"/>
    <property type="match status" value="1"/>
</dbReference>
<comment type="caution">
    <text evidence="8">The sequence shown here is derived from an EMBL/GenBank/DDBJ whole genome shotgun (WGS) entry which is preliminary data.</text>
</comment>
<keyword evidence="5 7" id="KW-1133">Transmembrane helix</keyword>
<evidence type="ECO:0000256" key="6">
    <source>
        <dbReference type="ARBA" id="ARBA00023136"/>
    </source>
</evidence>
<feature type="transmembrane region" description="Helical" evidence="7">
    <location>
        <begin position="56"/>
        <end position="77"/>
    </location>
</feature>
<dbReference type="Proteomes" id="UP000239724">
    <property type="component" value="Unassembled WGS sequence"/>
</dbReference>
<dbReference type="OrthoDB" id="9807111at2"/>
<name>A0A2S6NDH7_RHOGL</name>
<evidence type="ECO:0000256" key="4">
    <source>
        <dbReference type="ARBA" id="ARBA00022692"/>
    </source>
</evidence>
<evidence type="ECO:0000256" key="7">
    <source>
        <dbReference type="SAM" id="Phobius"/>
    </source>
</evidence>
<keyword evidence="3" id="KW-1003">Cell membrane</keyword>
<evidence type="ECO:0000256" key="3">
    <source>
        <dbReference type="ARBA" id="ARBA00022475"/>
    </source>
</evidence>
<dbReference type="AlphaFoldDB" id="A0A2S6NDH7"/>
<feature type="transmembrane region" description="Helical" evidence="7">
    <location>
        <begin position="400"/>
        <end position="423"/>
    </location>
</feature>
<accession>A0A2S6NDH7</accession>
<sequence>MQWPALRDWTFAIKTFVAAMLALYIAFSLGLERPYWAMASAYIAAQPLSGATRSKAVFRLFGTVIGAAAAVALVPPLVDTPELLSLALALWVAGCLYVALLDRTPRSYVAMLAGYTAAIIGFPSVNAPGAIFETALVRVEEIAIGVTIASLVAGVVFPRRVGYVLVVRINAWLSNARAWSRDALAGQGDPRQSARRLAADAVEINLLASHLSYEETSRETRHFDLLRARMIMLLPILSSITDRVVALSGRMPEAVARLVADVSAWVQQPSQPAEALLTRIHVQEAGLSQRTDWTALVLTGLLMRLRELVQALHDCTALHRAIDSGVIAEPALLFAPEATAASAWHRDPGMALLSAVACLVAILLACTAWIATAWQQGYVAAELVAVACSFFAAQDDPVPAIMNFLVWSVVGVVVNGVLLFGVLPGASGFPTLVLALAPPFILGGVMVSMPATSNSGRAFTANGATLLALQDAYRANLPTFVNSALAFILALALAAIVTRLIRSVGAGVSATRLLRVIWQELAVAAERRGGQDRARYAGLMLDRLGLIGPRLAETEEEVPANALADIRVGLNIIDLRRARHGVSAAVRARIDALLDALAAAYRARPRRRDDAVVLTRVDDALAAVAAAGPQPGRSDALLGLVGVRLGLFPDAAGP</sequence>
<reference evidence="8 9" key="1">
    <citation type="journal article" date="2018" name="Arch. Microbiol.">
        <title>New insights into the metabolic potential of the phototrophic purple bacterium Rhodopila globiformis DSM 161(T) from its draft genome sequence and evidence for a vanadium-dependent nitrogenase.</title>
        <authorList>
            <person name="Imhoff J.F."/>
            <person name="Rahn T."/>
            <person name="Kunzel S."/>
            <person name="Neulinger S.C."/>
        </authorList>
    </citation>
    <scope>NUCLEOTIDE SEQUENCE [LARGE SCALE GENOMIC DNA]</scope>
    <source>
        <strain evidence="8 9">DSM 161</strain>
    </source>
</reference>
<keyword evidence="2" id="KW-0813">Transport</keyword>
<feature type="transmembrane region" description="Helical" evidence="7">
    <location>
        <begin position="480"/>
        <end position="501"/>
    </location>
</feature>
<evidence type="ECO:0000256" key="2">
    <source>
        <dbReference type="ARBA" id="ARBA00022448"/>
    </source>
</evidence>
<evidence type="ECO:0008006" key="10">
    <source>
        <dbReference type="Google" id="ProtNLM"/>
    </source>
</evidence>
<dbReference type="EMBL" id="NHRY01000164">
    <property type="protein sequence ID" value="PPQ32653.1"/>
    <property type="molecule type" value="Genomic_DNA"/>
</dbReference>
<dbReference type="GO" id="GO:0005886">
    <property type="term" value="C:plasma membrane"/>
    <property type="evidence" value="ECO:0007669"/>
    <property type="project" value="UniProtKB-SubCell"/>
</dbReference>
<feature type="transmembrane region" description="Helical" evidence="7">
    <location>
        <begin position="142"/>
        <end position="158"/>
    </location>
</feature>
<feature type="transmembrane region" description="Helical" evidence="7">
    <location>
        <begin position="108"/>
        <end position="130"/>
    </location>
</feature>
<evidence type="ECO:0000313" key="8">
    <source>
        <dbReference type="EMBL" id="PPQ32653.1"/>
    </source>
</evidence>
<evidence type="ECO:0000256" key="5">
    <source>
        <dbReference type="ARBA" id="ARBA00022989"/>
    </source>
</evidence>
<evidence type="ECO:0000313" key="9">
    <source>
        <dbReference type="Proteomes" id="UP000239724"/>
    </source>
</evidence>
<dbReference type="InterPro" id="IPR006726">
    <property type="entry name" value="PHBA_efflux_AaeB/fusaric-R"/>
</dbReference>
<feature type="transmembrane region" description="Helical" evidence="7">
    <location>
        <begin position="429"/>
        <end position="447"/>
    </location>
</feature>
<dbReference type="GO" id="GO:0022857">
    <property type="term" value="F:transmembrane transporter activity"/>
    <property type="evidence" value="ECO:0007669"/>
    <property type="project" value="InterPro"/>
</dbReference>
<dbReference type="Pfam" id="PF04632">
    <property type="entry name" value="FUSC"/>
    <property type="match status" value="1"/>
</dbReference>
<keyword evidence="4 7" id="KW-0812">Transmembrane</keyword>
<evidence type="ECO:0000256" key="1">
    <source>
        <dbReference type="ARBA" id="ARBA00004651"/>
    </source>
</evidence>
<dbReference type="PANTHER" id="PTHR30509:SF9">
    <property type="entry name" value="MULTIDRUG RESISTANCE PROTEIN MDTO"/>
    <property type="match status" value="1"/>
</dbReference>
<keyword evidence="6 7" id="KW-0472">Membrane</keyword>
<dbReference type="RefSeq" id="WP_104519755.1">
    <property type="nucleotide sequence ID" value="NZ_NHRY01000164.1"/>
</dbReference>
<gene>
    <name evidence="8" type="ORF">CCS01_15565</name>
</gene>
<feature type="transmembrane region" description="Helical" evidence="7">
    <location>
        <begin position="12"/>
        <end position="31"/>
    </location>
</feature>